<feature type="transmembrane region" description="Helical" evidence="1">
    <location>
        <begin position="42"/>
        <end position="67"/>
    </location>
</feature>
<proteinExistence type="predicted"/>
<dbReference type="Proteomes" id="UP000198553">
    <property type="component" value="Unassembled WGS sequence"/>
</dbReference>
<protein>
    <recommendedName>
        <fullName evidence="2">DUF6199 domain-containing protein</fullName>
    </recommendedName>
</protein>
<keyword evidence="4" id="KW-1185">Reference proteome</keyword>
<dbReference type="EMBL" id="FOBW01000005">
    <property type="protein sequence ID" value="SEM76835.1"/>
    <property type="molecule type" value="Genomic_DNA"/>
</dbReference>
<evidence type="ECO:0000313" key="4">
    <source>
        <dbReference type="Proteomes" id="UP000198553"/>
    </source>
</evidence>
<keyword evidence="1" id="KW-0472">Membrane</keyword>
<dbReference type="RefSeq" id="WP_211482065.1">
    <property type="nucleotide sequence ID" value="NZ_FOBW01000005.1"/>
</dbReference>
<name>A0A1H8B1P7_9BACI</name>
<accession>A0A1H8B1P7</accession>
<keyword evidence="1" id="KW-1133">Transmembrane helix</keyword>
<sequence length="68" mass="7779">MMFIVGILFIFVGFYMVAIPAVLWDLTESWKSKDAREPSTFYIWVSRIGGIFLILIGIAGIVEMFILM</sequence>
<feature type="domain" description="DUF6199" evidence="2">
    <location>
        <begin position="5"/>
        <end position="62"/>
    </location>
</feature>
<gene>
    <name evidence="3" type="ORF">SAMN05192533_105244</name>
</gene>
<dbReference type="InterPro" id="IPR045679">
    <property type="entry name" value="DUF6199"/>
</dbReference>
<evidence type="ECO:0000259" key="2">
    <source>
        <dbReference type="Pfam" id="PF19701"/>
    </source>
</evidence>
<reference evidence="4" key="1">
    <citation type="submission" date="2016-10" db="EMBL/GenBank/DDBJ databases">
        <authorList>
            <person name="Varghese N."/>
            <person name="Submissions S."/>
        </authorList>
    </citation>
    <scope>NUCLEOTIDE SEQUENCE [LARGE SCALE GENOMIC DNA]</scope>
    <source>
        <strain evidence="4">B48,IBRC-M 10115,DSM 25386,CECT 8001</strain>
    </source>
</reference>
<evidence type="ECO:0000256" key="1">
    <source>
        <dbReference type="SAM" id="Phobius"/>
    </source>
</evidence>
<evidence type="ECO:0000313" key="3">
    <source>
        <dbReference type="EMBL" id="SEM76835.1"/>
    </source>
</evidence>
<keyword evidence="1" id="KW-0812">Transmembrane</keyword>
<dbReference type="AlphaFoldDB" id="A0A1H8B1P7"/>
<organism evidence="3 4">
    <name type="scientific">Mesobacillus persicus</name>
    <dbReference type="NCBI Taxonomy" id="930146"/>
    <lineage>
        <taxon>Bacteria</taxon>
        <taxon>Bacillati</taxon>
        <taxon>Bacillota</taxon>
        <taxon>Bacilli</taxon>
        <taxon>Bacillales</taxon>
        <taxon>Bacillaceae</taxon>
        <taxon>Mesobacillus</taxon>
    </lineage>
</organism>
<dbReference type="Pfam" id="PF19701">
    <property type="entry name" value="DUF6199"/>
    <property type="match status" value="1"/>
</dbReference>